<dbReference type="RefSeq" id="WP_115250573.1">
    <property type="nucleotide sequence ID" value="NZ_UHFF01000002.1"/>
</dbReference>
<dbReference type="Gene3D" id="3.30.420.40">
    <property type="match status" value="2"/>
</dbReference>
<dbReference type="CDD" id="cd24032">
    <property type="entry name" value="ASKHA_NBD_TsaB"/>
    <property type="match status" value="1"/>
</dbReference>
<dbReference type="Proteomes" id="UP000254461">
    <property type="component" value="Unassembled WGS sequence"/>
</dbReference>
<dbReference type="InterPro" id="IPR043129">
    <property type="entry name" value="ATPase_NBD"/>
</dbReference>
<dbReference type="EMBL" id="UHFF01000002">
    <property type="protein sequence ID" value="SUN44932.1"/>
    <property type="molecule type" value="Genomic_DNA"/>
</dbReference>
<keyword evidence="2" id="KW-0378">Hydrolase</keyword>
<dbReference type="PANTHER" id="PTHR11735:SF11">
    <property type="entry name" value="TRNA THREONYLCARBAMOYLADENOSINE BIOSYNTHESIS PROTEIN TSAB"/>
    <property type="match status" value="1"/>
</dbReference>
<dbReference type="SUPFAM" id="SSF53067">
    <property type="entry name" value="Actin-like ATPase domain"/>
    <property type="match status" value="2"/>
</dbReference>
<dbReference type="NCBIfam" id="TIGR03725">
    <property type="entry name" value="T6A_YeaZ"/>
    <property type="match status" value="1"/>
</dbReference>
<proteinExistence type="predicted"/>
<dbReference type="InterPro" id="IPR000905">
    <property type="entry name" value="Gcp-like_dom"/>
</dbReference>
<evidence type="ECO:0000259" key="1">
    <source>
        <dbReference type="Pfam" id="PF00814"/>
    </source>
</evidence>
<sequence length="232" mass="25388">MKTLAFDTSNKALSVALLDDDTLLADLTINIKKNHSISLMPAIDFLMSSVDWKPKDLDRIAVAEGPGSYTGLRVAAATAKMLAYSLSIDLVGISSLYALAASVCRENPDSLVVPLIDARRRHVYVGYYHHQKAVKQDKYASFDAVLADLVSYNNVIFVGEVEGFVEDIRVALPEAKIKPSLPSAFELGLLGSNLSADNVAAFVPQYLKRVEAEENWLKTHAVGDDSQYVKRV</sequence>
<organism evidence="2 3">
    <name type="scientific">Streptococcus equi subsp. equi</name>
    <dbReference type="NCBI Taxonomy" id="148942"/>
    <lineage>
        <taxon>Bacteria</taxon>
        <taxon>Bacillati</taxon>
        <taxon>Bacillota</taxon>
        <taxon>Bacilli</taxon>
        <taxon>Lactobacillales</taxon>
        <taxon>Streptococcaceae</taxon>
        <taxon>Streptococcus</taxon>
    </lineage>
</organism>
<gene>
    <name evidence="2" type="primary">ydiC</name>
    <name evidence="2" type="ORF">NCTC12092_00294</name>
</gene>
<dbReference type="GO" id="GO:0008233">
    <property type="term" value="F:peptidase activity"/>
    <property type="evidence" value="ECO:0007669"/>
    <property type="project" value="UniProtKB-KW"/>
</dbReference>
<dbReference type="PANTHER" id="PTHR11735">
    <property type="entry name" value="TRNA N6-ADENOSINE THREONYLCARBAMOYLTRANSFERASE"/>
    <property type="match status" value="1"/>
</dbReference>
<evidence type="ECO:0000313" key="2">
    <source>
        <dbReference type="EMBL" id="SUN44932.1"/>
    </source>
</evidence>
<evidence type="ECO:0000313" key="3">
    <source>
        <dbReference type="Proteomes" id="UP000254461"/>
    </source>
</evidence>
<protein>
    <submittedName>
        <fullName evidence="2">Glycoprotease family protein</fullName>
    </submittedName>
</protein>
<feature type="domain" description="Gcp-like" evidence="1">
    <location>
        <begin position="31"/>
        <end position="160"/>
    </location>
</feature>
<dbReference type="GO" id="GO:0006508">
    <property type="term" value="P:proteolysis"/>
    <property type="evidence" value="ECO:0007669"/>
    <property type="project" value="UniProtKB-KW"/>
</dbReference>
<reference evidence="2 3" key="1">
    <citation type="submission" date="2018-06" db="EMBL/GenBank/DDBJ databases">
        <authorList>
            <consortium name="Pathogen Informatics"/>
            <person name="Doyle S."/>
        </authorList>
    </citation>
    <scope>NUCLEOTIDE SEQUENCE [LARGE SCALE GENOMIC DNA]</scope>
    <source>
        <strain evidence="2 3">NCTC12092</strain>
    </source>
</reference>
<dbReference type="InterPro" id="IPR022496">
    <property type="entry name" value="T6A_TsaB"/>
</dbReference>
<name>A0A380JPL0_9STRE</name>
<accession>A0A380JPL0</accession>
<keyword evidence="2" id="KW-0645">Protease</keyword>
<dbReference type="AlphaFoldDB" id="A0A380JPL0"/>
<dbReference type="Pfam" id="PF00814">
    <property type="entry name" value="TsaD"/>
    <property type="match status" value="1"/>
</dbReference>
<dbReference type="GO" id="GO:0005829">
    <property type="term" value="C:cytosol"/>
    <property type="evidence" value="ECO:0007669"/>
    <property type="project" value="TreeGrafter"/>
</dbReference>
<dbReference type="GO" id="GO:0002949">
    <property type="term" value="P:tRNA threonylcarbamoyladenosine modification"/>
    <property type="evidence" value="ECO:0007669"/>
    <property type="project" value="InterPro"/>
</dbReference>